<feature type="compositionally biased region" description="Polar residues" evidence="1">
    <location>
        <begin position="210"/>
        <end position="221"/>
    </location>
</feature>
<evidence type="ECO:0000256" key="1">
    <source>
        <dbReference type="SAM" id="MobiDB-lite"/>
    </source>
</evidence>
<proteinExistence type="predicted"/>
<comment type="caution">
    <text evidence="3">The sequence shown here is derived from an EMBL/GenBank/DDBJ whole genome shotgun (WGS) entry which is preliminary data.</text>
</comment>
<organism evidence="3 6">
    <name type="scientific">Metarhizium guizhouense (strain ARSEF 977)</name>
    <dbReference type="NCBI Taxonomy" id="1276136"/>
    <lineage>
        <taxon>Eukaryota</taxon>
        <taxon>Fungi</taxon>
        <taxon>Dikarya</taxon>
        <taxon>Ascomycota</taxon>
        <taxon>Pezizomycotina</taxon>
        <taxon>Sordariomycetes</taxon>
        <taxon>Hypocreomycetidae</taxon>
        <taxon>Hypocreales</taxon>
        <taxon>Clavicipitaceae</taxon>
        <taxon>Metarhizium</taxon>
    </lineage>
</organism>
<dbReference type="PANTHER" id="PTHR28014:SF1">
    <property type="entry name" value="NEGATIVE REGULATOR OF RAS-CAMP PATHWAY"/>
    <property type="match status" value="1"/>
</dbReference>
<feature type="region of interest" description="Disordered" evidence="1">
    <location>
        <begin position="210"/>
        <end position="246"/>
    </location>
</feature>
<dbReference type="Pfam" id="PF11702">
    <property type="entry name" value="DUF3295"/>
    <property type="match status" value="1"/>
</dbReference>
<feature type="compositionally biased region" description="Polar residues" evidence="1">
    <location>
        <begin position="231"/>
        <end position="241"/>
    </location>
</feature>
<dbReference type="GO" id="GO:0005737">
    <property type="term" value="C:cytoplasm"/>
    <property type="evidence" value="ECO:0007669"/>
    <property type="project" value="TreeGrafter"/>
</dbReference>
<protein>
    <recommendedName>
        <fullName evidence="2">DUF3295 domain-containing protein</fullName>
    </recommendedName>
</protein>
<gene>
    <name evidence="5" type="ORF">MGU_10835</name>
    <name evidence="4" type="ORF">MGU_11105</name>
    <name evidence="3" type="ORF">MGU_11275</name>
</gene>
<evidence type="ECO:0000313" key="4">
    <source>
        <dbReference type="EMBL" id="KID81552.1"/>
    </source>
</evidence>
<keyword evidence="6" id="KW-1185">Reference proteome</keyword>
<evidence type="ECO:0000313" key="6">
    <source>
        <dbReference type="Proteomes" id="UP000031192"/>
    </source>
</evidence>
<evidence type="ECO:0000313" key="3">
    <source>
        <dbReference type="EMBL" id="KID81352.1"/>
    </source>
</evidence>
<sequence length="370" mass="40461">MAAMFRNLDLPANPITLYTISNKNCAETRNGEVPGLSHSVESLTGDSLTDAETVGFTISGSPQDRTQIKGQSSVAHEPEYIISGDIDGVSKLTTENKSSSPAPKQRKKQPARFAIGGSSDHPVLPNTRIRNLTAQALQQSESAVGSNTEAEYVDECAIDDDDSSDWEDCPGHSGKSSVDDKFFQRVESKANLASRPSQLTLMLAENKRANTPGNQASQSTPAVHRSRGEPNGTSLGGSPNDSDGAPLMMKGFRHSALKPISEIPRSNAQPITTHAAHVNFPAAFSPRTTRCNMLATELTESLRLNLIWERQQKRSVSKAMLKRRHTSQDVANLQQYPQRACVKPSEDVEIFGWDEFFLMGTFNGYHFKGW</sequence>
<reference evidence="3 6" key="1">
    <citation type="journal article" date="2014" name="Proc. Natl. Acad. Sci. U.S.A.">
        <title>Trajectory and genomic determinants of fungal-pathogen speciation and host adaptation.</title>
        <authorList>
            <person name="Hu X."/>
            <person name="Xiao G."/>
            <person name="Zheng P."/>
            <person name="Shang Y."/>
            <person name="Su Y."/>
            <person name="Zhang X."/>
            <person name="Liu X."/>
            <person name="Zhan S."/>
            <person name="St Leger R.J."/>
            <person name="Wang C."/>
        </authorList>
    </citation>
    <scope>NUCLEOTIDE SEQUENCE [LARGE SCALE GENOMIC DNA]</scope>
    <source>
        <strain evidence="3 6">ARSEF 977</strain>
    </source>
</reference>
<name>A0A0B4GNQ2_METGA</name>
<dbReference type="EMBL" id="AZNH01000117">
    <property type="protein sequence ID" value="KID81832.1"/>
    <property type="molecule type" value="Genomic_DNA"/>
</dbReference>
<accession>A0A0B4GNQ2</accession>
<dbReference type="AlphaFoldDB" id="A0A0B4GNQ2"/>
<dbReference type="InterPro" id="IPR053043">
    <property type="entry name" value="Ras-cAMP_regulatory"/>
</dbReference>
<feature type="region of interest" description="Disordered" evidence="1">
    <location>
        <begin position="86"/>
        <end position="124"/>
    </location>
</feature>
<evidence type="ECO:0000259" key="2">
    <source>
        <dbReference type="Pfam" id="PF11702"/>
    </source>
</evidence>
<dbReference type="OrthoDB" id="5054775at2759"/>
<dbReference type="EMBL" id="AZNH01000137">
    <property type="protein sequence ID" value="KID81552.1"/>
    <property type="molecule type" value="Genomic_DNA"/>
</dbReference>
<evidence type="ECO:0000313" key="5">
    <source>
        <dbReference type="EMBL" id="KID81832.1"/>
    </source>
</evidence>
<dbReference type="GO" id="GO:0031930">
    <property type="term" value="P:mitochondria-nucleus signaling pathway"/>
    <property type="evidence" value="ECO:0007669"/>
    <property type="project" value="TreeGrafter"/>
</dbReference>
<feature type="domain" description="DUF3295" evidence="2">
    <location>
        <begin position="136"/>
        <end position="370"/>
    </location>
</feature>
<dbReference type="HOGENOM" id="CLU_025004_0_0_1"/>
<dbReference type="PANTHER" id="PTHR28014">
    <property type="entry name" value="NEGATIVE REGULATOR OF RAS-CAMP PATHWAY"/>
    <property type="match status" value="1"/>
</dbReference>
<dbReference type="InterPro" id="IPR021711">
    <property type="entry name" value="DUF3295"/>
</dbReference>
<feature type="compositionally biased region" description="Polar residues" evidence="1">
    <location>
        <begin position="91"/>
        <end position="102"/>
    </location>
</feature>
<dbReference type="GO" id="GO:0006808">
    <property type="term" value="P:regulation of nitrogen utilization"/>
    <property type="evidence" value="ECO:0007669"/>
    <property type="project" value="TreeGrafter"/>
</dbReference>
<dbReference type="Proteomes" id="UP000031192">
    <property type="component" value="Unassembled WGS sequence"/>
</dbReference>
<dbReference type="EMBL" id="AZNH01000159">
    <property type="protein sequence ID" value="KID81352.1"/>
    <property type="molecule type" value="Genomic_DNA"/>
</dbReference>
<dbReference type="GO" id="GO:0000122">
    <property type="term" value="P:negative regulation of transcription by RNA polymerase II"/>
    <property type="evidence" value="ECO:0007669"/>
    <property type="project" value="TreeGrafter"/>
</dbReference>